<evidence type="ECO:0000313" key="3">
    <source>
        <dbReference type="Proteomes" id="UP000236735"/>
    </source>
</evidence>
<dbReference type="AlphaFoldDB" id="A0A1H5UC12"/>
<sequence length="473" mass="54546">MADNLEYFNTKEFKKILSKYEESAKSGHPAYMDADDLADIADYYQYNGHMEEAEQAIDLALSYNPQAVGPLLYKAREAMSLKDFDTAREYAKRIEATDAVEALYLQGEILISEGKEEAADNLYREHMKEVMPDELMDYVFDVASIYSDYNIYDKAFEWAARSQGDNSDDFKELMARTLFGLGKFQDSERIFNELIDHNPYSVRYWNALASTQFMQEDYSSAITSSEYAIAIDPNDAESILSKANSLFNLENYEMALTYYKKYSEKMPDDEFGLMHQGTCLMNLGRLKEAISMLEKAEEVADKNSPHLPDIYQEMAFAYCDLEKPGTAIYYLDKTDNLECDHINIKIIKGHIYLANKMVSEAESAFAEALSLSGSSPKVMLRIIVSFYDNHLVLASYQLLKNFLKHVDEDWKDGYSYMALCCKDLKKDDEFMEYLKLACEKNPKEARRVLGSLFPKDIKSKDYYEYMINEKKKS</sequence>
<dbReference type="Gene3D" id="1.25.40.10">
    <property type="entry name" value="Tetratricopeptide repeat domain"/>
    <property type="match status" value="2"/>
</dbReference>
<proteinExistence type="predicted"/>
<dbReference type="SUPFAM" id="SSF48452">
    <property type="entry name" value="TPR-like"/>
    <property type="match status" value="3"/>
</dbReference>
<keyword evidence="1" id="KW-0802">TPR repeat</keyword>
<dbReference type="PANTHER" id="PTHR12558:SF13">
    <property type="entry name" value="CELL DIVISION CYCLE PROTEIN 27 HOMOLOG"/>
    <property type="match status" value="1"/>
</dbReference>
<dbReference type="GeneID" id="32574648"/>
<dbReference type="PROSITE" id="PS50005">
    <property type="entry name" value="TPR"/>
    <property type="match status" value="1"/>
</dbReference>
<dbReference type="Proteomes" id="UP000236735">
    <property type="component" value="Unassembled WGS sequence"/>
</dbReference>
<name>A0A1H5UC12_XYLRU</name>
<dbReference type="PANTHER" id="PTHR12558">
    <property type="entry name" value="CELL DIVISION CYCLE 16,23,27"/>
    <property type="match status" value="1"/>
</dbReference>
<feature type="repeat" description="TPR" evidence="1">
    <location>
        <begin position="202"/>
        <end position="235"/>
    </location>
</feature>
<protein>
    <submittedName>
        <fullName evidence="2">Tetratricopeptide repeat-containing protein</fullName>
    </submittedName>
</protein>
<dbReference type="Pfam" id="PF12895">
    <property type="entry name" value="ANAPC3"/>
    <property type="match status" value="1"/>
</dbReference>
<accession>A0A1H5UC12</accession>
<reference evidence="2 3" key="1">
    <citation type="submission" date="2016-10" db="EMBL/GenBank/DDBJ databases">
        <authorList>
            <person name="de Groot N.N."/>
        </authorList>
    </citation>
    <scope>NUCLEOTIDE SEQUENCE [LARGE SCALE GENOMIC DNA]</scope>
    <source>
        <strain evidence="2 3">AR32</strain>
    </source>
</reference>
<dbReference type="InterPro" id="IPR019734">
    <property type="entry name" value="TPR_rpt"/>
</dbReference>
<gene>
    <name evidence="2" type="ORF">SAMN05216354_1372</name>
</gene>
<dbReference type="EMBL" id="FNUV01000003">
    <property type="protein sequence ID" value="SEF72586.1"/>
    <property type="molecule type" value="Genomic_DNA"/>
</dbReference>
<evidence type="ECO:0000256" key="1">
    <source>
        <dbReference type="PROSITE-ProRule" id="PRU00339"/>
    </source>
</evidence>
<dbReference type="RefSeq" id="WP_036912971.1">
    <property type="nucleotide sequence ID" value="NZ_FNUV01000003.1"/>
</dbReference>
<dbReference type="SMART" id="SM00028">
    <property type="entry name" value="TPR"/>
    <property type="match status" value="6"/>
</dbReference>
<evidence type="ECO:0000313" key="2">
    <source>
        <dbReference type="EMBL" id="SEF72586.1"/>
    </source>
</evidence>
<organism evidence="2 3">
    <name type="scientific">Xylanibacter ruminicola</name>
    <name type="common">Prevotella ruminicola</name>
    <dbReference type="NCBI Taxonomy" id="839"/>
    <lineage>
        <taxon>Bacteria</taxon>
        <taxon>Pseudomonadati</taxon>
        <taxon>Bacteroidota</taxon>
        <taxon>Bacteroidia</taxon>
        <taxon>Bacteroidales</taxon>
        <taxon>Prevotellaceae</taxon>
        <taxon>Xylanibacter</taxon>
    </lineage>
</organism>
<dbReference type="Pfam" id="PF13181">
    <property type="entry name" value="TPR_8"/>
    <property type="match status" value="1"/>
</dbReference>
<dbReference type="InterPro" id="IPR011990">
    <property type="entry name" value="TPR-like_helical_dom_sf"/>
</dbReference>